<dbReference type="FunFam" id="3.30.565.10:FF:000006">
    <property type="entry name" value="Sensor histidine kinase WalK"/>
    <property type="match status" value="1"/>
</dbReference>
<dbReference type="PRINTS" id="PR00344">
    <property type="entry name" value="BCTRLSENSOR"/>
</dbReference>
<dbReference type="InterPro" id="IPR004358">
    <property type="entry name" value="Sig_transdc_His_kin-like_C"/>
</dbReference>
<dbReference type="eggNOG" id="COG2207">
    <property type="taxonomic scope" value="Bacteria"/>
</dbReference>
<feature type="domain" description="Response regulatory" evidence="14">
    <location>
        <begin position="1165"/>
        <end position="1280"/>
    </location>
</feature>
<dbReference type="Gene3D" id="2.60.40.10">
    <property type="entry name" value="Immunoglobulins"/>
    <property type="match status" value="1"/>
</dbReference>
<dbReference type="InterPro" id="IPR011123">
    <property type="entry name" value="Y_Y_Y"/>
</dbReference>
<keyword evidence="3 8" id="KW-0597">Phosphoprotein</keyword>
<dbReference type="eggNOG" id="COG2205">
    <property type="taxonomic scope" value="Bacteria"/>
</dbReference>
<feature type="domain" description="HTH araC/xylS-type" evidence="12">
    <location>
        <begin position="1312"/>
        <end position="1415"/>
    </location>
</feature>
<accession>A0A069D9J2</accession>
<evidence type="ECO:0000256" key="6">
    <source>
        <dbReference type="ARBA" id="ARBA00023015"/>
    </source>
</evidence>
<dbReference type="CDD" id="cd17574">
    <property type="entry name" value="REC_OmpR"/>
    <property type="match status" value="1"/>
</dbReference>
<keyword evidence="7" id="KW-0804">Transcription</keyword>
<dbReference type="SUPFAM" id="SSF63829">
    <property type="entry name" value="Calcium-dependent phosphotriesterase"/>
    <property type="match status" value="3"/>
</dbReference>
<dbReference type="Gene3D" id="3.30.565.10">
    <property type="entry name" value="Histidine kinase-like ATPase, C-terminal domain"/>
    <property type="match status" value="1"/>
</dbReference>
<dbReference type="PROSITE" id="PS01124">
    <property type="entry name" value="HTH_ARAC_FAMILY_2"/>
    <property type="match status" value="1"/>
</dbReference>
<name>A0A069D9J2_9BACE</name>
<evidence type="ECO:0000256" key="10">
    <source>
        <dbReference type="SAM" id="Phobius"/>
    </source>
</evidence>
<dbReference type="FunFam" id="1.10.287.130:FF:000034">
    <property type="entry name" value="Two-component system sensor histidine kinase/response regulator"/>
    <property type="match status" value="1"/>
</dbReference>
<dbReference type="CDD" id="cd00075">
    <property type="entry name" value="HATPase"/>
    <property type="match status" value="1"/>
</dbReference>
<dbReference type="PROSITE" id="PS50110">
    <property type="entry name" value="RESPONSE_REGULATORY"/>
    <property type="match status" value="1"/>
</dbReference>
<dbReference type="EC" id="2.7.13.3" evidence="2"/>
<gene>
    <name evidence="15" type="ORF">JCM15093_2107</name>
</gene>
<dbReference type="InterPro" id="IPR013783">
    <property type="entry name" value="Ig-like_fold"/>
</dbReference>
<feature type="domain" description="Histidine kinase" evidence="13">
    <location>
        <begin position="907"/>
        <end position="1130"/>
    </location>
</feature>
<dbReference type="InterPro" id="IPR003661">
    <property type="entry name" value="HisK_dim/P_dom"/>
</dbReference>
<reference evidence="15 16" key="1">
    <citation type="journal article" date="2015" name="Microbes Environ.">
        <title>Distribution and evolution of nitrogen fixation genes in the phylum bacteroidetes.</title>
        <authorList>
            <person name="Inoue J."/>
            <person name="Oshima K."/>
            <person name="Suda W."/>
            <person name="Sakamoto M."/>
            <person name="Iino T."/>
            <person name="Noda S."/>
            <person name="Hongoh Y."/>
            <person name="Hattori M."/>
            <person name="Ohkuma M."/>
        </authorList>
    </citation>
    <scope>NUCLEOTIDE SEQUENCE [LARGE SCALE GENOMIC DNA]</scope>
    <source>
        <strain evidence="15 16">JCM 15093</strain>
    </source>
</reference>
<evidence type="ECO:0000259" key="14">
    <source>
        <dbReference type="PROSITE" id="PS50110"/>
    </source>
</evidence>
<dbReference type="SUPFAM" id="SSF47384">
    <property type="entry name" value="Homodimeric domain of signal transducing histidine kinase"/>
    <property type="match status" value="1"/>
</dbReference>
<dbReference type="InterPro" id="IPR015943">
    <property type="entry name" value="WD40/YVTN_repeat-like_dom_sf"/>
</dbReference>
<dbReference type="FunFam" id="3.40.50.2300:FF:000138">
    <property type="entry name" value="Two-component system sensor histidine kinase/response regulator"/>
    <property type="match status" value="1"/>
</dbReference>
<dbReference type="EMBL" id="BAJS01000011">
    <property type="protein sequence ID" value="GAK36904.1"/>
    <property type="molecule type" value="Genomic_DNA"/>
</dbReference>
<dbReference type="SMART" id="SM00387">
    <property type="entry name" value="HATPase_c"/>
    <property type="match status" value="1"/>
</dbReference>
<dbReference type="Gene3D" id="1.10.287.130">
    <property type="match status" value="1"/>
</dbReference>
<evidence type="ECO:0000259" key="13">
    <source>
        <dbReference type="PROSITE" id="PS50109"/>
    </source>
</evidence>
<dbReference type="Proteomes" id="UP000027601">
    <property type="component" value="Unassembled WGS sequence"/>
</dbReference>
<dbReference type="InterPro" id="IPR011006">
    <property type="entry name" value="CheY-like_superfamily"/>
</dbReference>
<proteinExistence type="predicted"/>
<keyword evidence="10" id="KW-1133">Transmembrane helix</keyword>
<evidence type="ECO:0000256" key="5">
    <source>
        <dbReference type="ARBA" id="ARBA00022777"/>
    </source>
</evidence>
<dbReference type="PROSITE" id="PS50109">
    <property type="entry name" value="HIS_KIN"/>
    <property type="match status" value="1"/>
</dbReference>
<evidence type="ECO:0000256" key="3">
    <source>
        <dbReference type="ARBA" id="ARBA00022553"/>
    </source>
</evidence>
<dbReference type="InterPro" id="IPR003594">
    <property type="entry name" value="HATPase_dom"/>
</dbReference>
<dbReference type="RefSeq" id="WP_024996705.1">
    <property type="nucleotide sequence ID" value="NZ_ATZI01000008.1"/>
</dbReference>
<dbReference type="Gene3D" id="3.40.50.2300">
    <property type="match status" value="1"/>
</dbReference>
<dbReference type="CDD" id="cd00082">
    <property type="entry name" value="HisKA"/>
    <property type="match status" value="1"/>
</dbReference>
<dbReference type="InterPro" id="IPR009057">
    <property type="entry name" value="Homeodomain-like_sf"/>
</dbReference>
<keyword evidence="10" id="KW-0812">Transmembrane</keyword>
<dbReference type="PANTHER" id="PTHR43547:SF2">
    <property type="entry name" value="HYBRID SIGNAL TRANSDUCTION HISTIDINE KINASE C"/>
    <property type="match status" value="1"/>
</dbReference>
<protein>
    <recommendedName>
        <fullName evidence="2">histidine kinase</fullName>
        <ecNumber evidence="2">2.7.13.3</ecNumber>
    </recommendedName>
</protein>
<keyword evidence="4" id="KW-0808">Transferase</keyword>
<dbReference type="Pfam" id="PF00072">
    <property type="entry name" value="Response_reg"/>
    <property type="match status" value="1"/>
</dbReference>
<evidence type="ECO:0000256" key="4">
    <source>
        <dbReference type="ARBA" id="ARBA00022679"/>
    </source>
</evidence>
<dbReference type="Pfam" id="PF00512">
    <property type="entry name" value="HisKA"/>
    <property type="match status" value="1"/>
</dbReference>
<evidence type="ECO:0000256" key="9">
    <source>
        <dbReference type="SAM" id="Coils"/>
    </source>
</evidence>
<dbReference type="InterPro" id="IPR018060">
    <property type="entry name" value="HTH_AraC"/>
</dbReference>
<dbReference type="PANTHER" id="PTHR43547">
    <property type="entry name" value="TWO-COMPONENT HISTIDINE KINASE"/>
    <property type="match status" value="1"/>
</dbReference>
<dbReference type="InterPro" id="IPR005467">
    <property type="entry name" value="His_kinase_dom"/>
</dbReference>
<keyword evidence="16" id="KW-1185">Reference proteome</keyword>
<evidence type="ECO:0000259" key="12">
    <source>
        <dbReference type="PROSITE" id="PS01124"/>
    </source>
</evidence>
<keyword evidence="11" id="KW-0732">Signal</keyword>
<dbReference type="Pfam" id="PF02518">
    <property type="entry name" value="HATPase_c"/>
    <property type="match status" value="1"/>
</dbReference>
<dbReference type="eggNOG" id="COG3292">
    <property type="taxonomic scope" value="Bacteria"/>
</dbReference>
<evidence type="ECO:0000256" key="11">
    <source>
        <dbReference type="SAM" id="SignalP"/>
    </source>
</evidence>
<dbReference type="eggNOG" id="COG0745">
    <property type="taxonomic scope" value="Bacteria"/>
</dbReference>
<evidence type="ECO:0000256" key="8">
    <source>
        <dbReference type="PROSITE-ProRule" id="PRU00169"/>
    </source>
</evidence>
<dbReference type="InterPro" id="IPR036890">
    <property type="entry name" value="HATPase_C_sf"/>
</dbReference>
<keyword evidence="9" id="KW-0175">Coiled coil</keyword>
<dbReference type="PROSITE" id="PS51257">
    <property type="entry name" value="PROKAR_LIPOPROTEIN"/>
    <property type="match status" value="1"/>
</dbReference>
<keyword evidence="5 15" id="KW-0418">Kinase</keyword>
<dbReference type="GO" id="GO:0000155">
    <property type="term" value="F:phosphorelay sensor kinase activity"/>
    <property type="evidence" value="ECO:0007669"/>
    <property type="project" value="InterPro"/>
</dbReference>
<feature type="coiled-coil region" evidence="9">
    <location>
        <begin position="831"/>
        <end position="869"/>
    </location>
</feature>
<dbReference type="SUPFAM" id="SSF55874">
    <property type="entry name" value="ATPase domain of HSP90 chaperone/DNA topoisomerase II/histidine kinase"/>
    <property type="match status" value="1"/>
</dbReference>
<evidence type="ECO:0000256" key="7">
    <source>
        <dbReference type="ARBA" id="ARBA00023163"/>
    </source>
</evidence>
<feature type="transmembrane region" description="Helical" evidence="10">
    <location>
        <begin position="810"/>
        <end position="829"/>
    </location>
</feature>
<dbReference type="SUPFAM" id="SSF46689">
    <property type="entry name" value="Homeodomain-like"/>
    <property type="match status" value="1"/>
</dbReference>
<keyword evidence="6" id="KW-0805">Transcription regulation</keyword>
<dbReference type="OrthoDB" id="681130at2"/>
<dbReference type="InterPro" id="IPR011110">
    <property type="entry name" value="Reg_prop"/>
</dbReference>
<evidence type="ECO:0000256" key="2">
    <source>
        <dbReference type="ARBA" id="ARBA00012438"/>
    </source>
</evidence>
<feature type="chain" id="PRO_5001660031" description="histidine kinase" evidence="11">
    <location>
        <begin position="22"/>
        <end position="1415"/>
    </location>
</feature>
<dbReference type="Pfam" id="PF07494">
    <property type="entry name" value="Reg_prop"/>
    <property type="match status" value="5"/>
</dbReference>
<dbReference type="InterPro" id="IPR001789">
    <property type="entry name" value="Sig_transdc_resp-reg_receiver"/>
</dbReference>
<dbReference type="SMART" id="SM00342">
    <property type="entry name" value="HTH_ARAC"/>
    <property type="match status" value="1"/>
</dbReference>
<evidence type="ECO:0000256" key="1">
    <source>
        <dbReference type="ARBA" id="ARBA00000085"/>
    </source>
</evidence>
<dbReference type="Gene3D" id="1.10.10.60">
    <property type="entry name" value="Homeodomain-like"/>
    <property type="match status" value="1"/>
</dbReference>
<feature type="signal peptide" evidence="11">
    <location>
        <begin position="1"/>
        <end position="21"/>
    </location>
</feature>
<dbReference type="SMART" id="SM00388">
    <property type="entry name" value="HisKA"/>
    <property type="match status" value="1"/>
</dbReference>
<dbReference type="InterPro" id="IPR036097">
    <property type="entry name" value="HisK_dim/P_sf"/>
</dbReference>
<dbReference type="GO" id="GO:0043565">
    <property type="term" value="F:sequence-specific DNA binding"/>
    <property type="evidence" value="ECO:0007669"/>
    <property type="project" value="InterPro"/>
</dbReference>
<dbReference type="Gene3D" id="2.130.10.10">
    <property type="entry name" value="YVTN repeat-like/Quinoprotein amine dehydrogenase"/>
    <property type="match status" value="2"/>
</dbReference>
<dbReference type="SUPFAM" id="SSF52172">
    <property type="entry name" value="CheY-like"/>
    <property type="match status" value="1"/>
</dbReference>
<organism evidence="15 16">
    <name type="scientific">Bacteroides graminisolvens DSM 19988 = JCM 15093</name>
    <dbReference type="NCBI Taxonomy" id="1121097"/>
    <lineage>
        <taxon>Bacteria</taxon>
        <taxon>Pseudomonadati</taxon>
        <taxon>Bacteroidota</taxon>
        <taxon>Bacteroidia</taxon>
        <taxon>Bacteroidales</taxon>
        <taxon>Bacteroidaceae</taxon>
        <taxon>Bacteroides</taxon>
    </lineage>
</organism>
<feature type="modified residue" description="4-aspartylphosphate" evidence="8">
    <location>
        <position position="1213"/>
    </location>
</feature>
<dbReference type="Pfam" id="PF12833">
    <property type="entry name" value="HTH_18"/>
    <property type="match status" value="1"/>
</dbReference>
<evidence type="ECO:0000313" key="15">
    <source>
        <dbReference type="EMBL" id="GAK36904.1"/>
    </source>
</evidence>
<sequence>MKKHYILWGMFLFACVCHVTAQSNSLLRYNISYLTMQNGLPHNFVDDIYKDSQGFLWISTAGGGLARYDGYEFVNFNTSNTKGKLRSNFIQNVCEDAHKRLWIVSEGGTSVLDLASRNLIIPADEKGLINEILKKPSIKVYKDSQNAIWLCCSDYIYKISFQTDSSVKEIAKLKLNILPIPSIALCDVDEDGSIWVGLENKVCKLTAHNSVIVPQLVSPKLIFDKGTFISVFKLKENEVWIGSDKGLYRYNKTGNMVKHYTYSSTNTYSISQNYISDMAVTTDKQLIVTTLRGANIYNPITDTFEHLNQENNDNTTRMNSNFVNCVFVDKNIVWFGTETGGLNKLTPRRLSLRNYVYDKDDLNSISRNPVNAIYEDKKGTLWVGTVEGGLNRKSKGENRFHHYTAESSNRLSHNSVSAIAADNQNRLWVGTWGFGINLLDINNTNRPVIQYLNSDTHPNFPINFIGSLCYDTRNNLMWIGSNHGLYYYDLNSETFKSPFKDQAGEKIHGCIGAIIDKENQLWIGCLEGLYIVDLNKRENGFFKYKHITYKLDDPVSGLNEKITCFYLAKDGTMWIGSNGYGFYKAQKTSIRGQYKFKAFTTSEGLVNNSIRGILEDNYGWLWISSNNGLSCFNPANEHFINYNSQDGLICDQFYWNAYCKSKTGDLYFGSLNGLSVISPNHSESKSSLANVIFTKLKVGNEEVIPGSDYLDQDISLCKEIRIHEKEKSFSIEFSSLNFDQQATAVYSYRLLGFDEDWVEVSADRRFASYTNLQPGTYTLQVMYSSDKNMTNAPVSELTIIIKPYFYKTTWFIFLVVLFIGTAVYQFYLWRIRTLKRQKEILHRKVEQRTRELESQKEVLEIQTAELSRQNNLLIQQNEKITKQKTQLLRMSKKVQELTLDKLSFFTNITHEFRTPITLIIGPIERALKLSSNPQVIEQLNFVERNSKYLLSLVNQLMDFRKVESGKLEIVRSKGNFLEFIHSIIAPFEIFAKERNITISRLYHLNNPLFLFDEDAMHKVIANLLSNAIKFTPNNGNIIIYVASIQKSGEEVLYIAIKDNGTGIANEDVDKIFNRFYQSRSHVKYPVYGQSGTGIGLYLCKRIIQLNNGSISAKNNRAGGSTFRMTIPLIRENQQENAVSTLNNQLQLVTESSESLRDKRKTLKTTILVVEDNNDMRAYIRSILEETYHVIEAENGADALTKLSEYNVDFIISDLMMPVMDGLEFSKKVKENFNISHIPFLMLTAKTSSEAKLQSYKIGVDEYLLKPFDEEMLLTRIQNILENRKRYQQQFSAKMEIEELQIEEESSDKKFIDKVMEIVKANYKNSYYEISDLVEAMGISKSLFNKKMQSLVGQPAGQFLRNYRLNIAYELILKNKKTKNMNISEIAYEVGFNDPKYFTRCFTKHFNVLPSSLMDE</sequence>
<comment type="catalytic activity">
    <reaction evidence="1">
        <text>ATP + protein L-histidine = ADP + protein N-phospho-L-histidine.</text>
        <dbReference type="EC" id="2.7.13.3"/>
    </reaction>
</comment>
<dbReference type="SMART" id="SM00448">
    <property type="entry name" value="REC"/>
    <property type="match status" value="1"/>
</dbReference>
<keyword evidence="10" id="KW-0472">Membrane</keyword>
<dbReference type="GO" id="GO:0003700">
    <property type="term" value="F:DNA-binding transcription factor activity"/>
    <property type="evidence" value="ECO:0007669"/>
    <property type="project" value="InterPro"/>
</dbReference>
<evidence type="ECO:0000313" key="16">
    <source>
        <dbReference type="Proteomes" id="UP000027601"/>
    </source>
</evidence>
<comment type="caution">
    <text evidence="15">The sequence shown here is derived from an EMBL/GenBank/DDBJ whole genome shotgun (WGS) entry which is preliminary data.</text>
</comment>
<dbReference type="Pfam" id="PF07495">
    <property type="entry name" value="Y_Y_Y"/>
    <property type="match status" value="1"/>
</dbReference>
<dbReference type="STRING" id="1121097.GCA_000428125_02161"/>